<evidence type="ECO:0000256" key="11">
    <source>
        <dbReference type="ARBA" id="ARBA00069174"/>
    </source>
</evidence>
<dbReference type="GO" id="GO:0008153">
    <property type="term" value="P:4-aminobenzoate biosynthetic process"/>
    <property type="evidence" value="ECO:0007669"/>
    <property type="project" value="UniProtKB-UniRule"/>
</dbReference>
<dbReference type="Gene3D" id="3.20.10.10">
    <property type="entry name" value="D-amino Acid Aminotransferase, subunit A, domain 2"/>
    <property type="match status" value="1"/>
</dbReference>
<dbReference type="Proteomes" id="UP000646877">
    <property type="component" value="Unassembled WGS sequence"/>
</dbReference>
<comment type="catalytic activity">
    <reaction evidence="9">
        <text>4-amino-4-deoxychorismate = 4-aminobenzoate + pyruvate + H(+)</text>
        <dbReference type="Rhea" id="RHEA:16201"/>
        <dbReference type="ChEBI" id="CHEBI:15361"/>
        <dbReference type="ChEBI" id="CHEBI:15378"/>
        <dbReference type="ChEBI" id="CHEBI:17836"/>
        <dbReference type="ChEBI" id="CHEBI:58406"/>
        <dbReference type="EC" id="4.1.3.38"/>
    </reaction>
</comment>
<evidence type="ECO:0000256" key="6">
    <source>
        <dbReference type="ARBA" id="ARBA00023239"/>
    </source>
</evidence>
<evidence type="ECO:0000256" key="1">
    <source>
        <dbReference type="ARBA" id="ARBA00001933"/>
    </source>
</evidence>
<evidence type="ECO:0000256" key="9">
    <source>
        <dbReference type="ARBA" id="ARBA00049529"/>
    </source>
</evidence>
<evidence type="ECO:0000313" key="15">
    <source>
        <dbReference type="Proteomes" id="UP000646877"/>
    </source>
</evidence>
<evidence type="ECO:0000256" key="3">
    <source>
        <dbReference type="ARBA" id="ARBA00011738"/>
    </source>
</evidence>
<sequence>MIKKLGIAEFFYVFDTLKKESDVDNQQLFSNTDRGLAYGDGFFTTALVRDGNVDLWPLHRNRLVECQQRLGFPELRLDEIEFLVQEQVKDKAEAVLKILITRGEGGRGYQAPETPQLSVSIQVLPFPSYYTTWQQNGIEVALSRVKLGIQPLLAGLKTLNRLEQVLIKQDALTLVCDDVIVTDINDRVIEASAANIIMIKDNTLYTPDLSGSGIKGVFLSALESKHDIRVKNIAFDELKAADGVFICNSLMQLVPVVRIENKHFDIADLHELKRRFLGK</sequence>
<comment type="similarity">
    <text evidence="2">Belongs to the class-IV pyridoxal-phosphate-dependent aminotransferase family.</text>
</comment>
<evidence type="ECO:0000256" key="5">
    <source>
        <dbReference type="ARBA" id="ARBA00022909"/>
    </source>
</evidence>
<reference evidence="13" key="1">
    <citation type="submission" date="2019-10" db="EMBL/GenBank/DDBJ databases">
        <authorList>
            <person name="Paulsen S."/>
        </authorList>
    </citation>
    <scope>NUCLEOTIDE SEQUENCE</scope>
    <source>
        <strain evidence="13">LMG 19692</strain>
    </source>
</reference>
<dbReference type="AlphaFoldDB" id="A0A8I2KJS9"/>
<evidence type="ECO:0000256" key="2">
    <source>
        <dbReference type="ARBA" id="ARBA00009320"/>
    </source>
</evidence>
<comment type="subunit">
    <text evidence="3">Homodimer.</text>
</comment>
<reference evidence="14 16" key="2">
    <citation type="submission" date="2023-10" db="EMBL/GenBank/DDBJ databases">
        <title>To unveil natural product biosynthetic capacity in Pseudoalteromonas.</title>
        <authorList>
            <person name="Wang J."/>
        </authorList>
    </citation>
    <scope>NUCLEOTIDE SEQUENCE [LARGE SCALE GENOMIC DNA]</scope>
    <source>
        <strain evidence="14 16">DSM 15914</strain>
    </source>
</reference>
<comment type="pathway">
    <text evidence="7">Cofactor biosynthesis; tetrahydrofolate biosynthesis; 4-aminobenzoate from chorismate: step 2/2.</text>
</comment>
<dbReference type="FunFam" id="3.20.10.10:FF:000002">
    <property type="entry name" value="D-alanine aminotransferase"/>
    <property type="match status" value="1"/>
</dbReference>
<dbReference type="InterPro" id="IPR043131">
    <property type="entry name" value="BCAT-like_N"/>
</dbReference>
<dbReference type="PANTHER" id="PTHR42743">
    <property type="entry name" value="AMINO-ACID AMINOTRANSFERASE"/>
    <property type="match status" value="1"/>
</dbReference>
<dbReference type="InterPro" id="IPR017824">
    <property type="entry name" value="Aminodeoxychorismate_lyase_IV"/>
</dbReference>
<dbReference type="GO" id="GO:0005829">
    <property type="term" value="C:cytosol"/>
    <property type="evidence" value="ECO:0007669"/>
    <property type="project" value="TreeGrafter"/>
</dbReference>
<keyword evidence="4" id="KW-0663">Pyridoxal phosphate</keyword>
<dbReference type="InterPro" id="IPR050571">
    <property type="entry name" value="Class-IV_PLP-Dep_Aminotrnsfr"/>
</dbReference>
<evidence type="ECO:0000313" key="13">
    <source>
        <dbReference type="EMBL" id="NLR20255.1"/>
    </source>
</evidence>
<dbReference type="SUPFAM" id="SSF56752">
    <property type="entry name" value="D-aminoacid aminotransferase-like PLP-dependent enzymes"/>
    <property type="match status" value="1"/>
</dbReference>
<dbReference type="EMBL" id="CP137578">
    <property type="protein sequence ID" value="WOX27164.1"/>
    <property type="molecule type" value="Genomic_DNA"/>
</dbReference>
<protein>
    <recommendedName>
        <fullName evidence="11 12">Aminodeoxychorismate lyase</fullName>
        <ecNumber evidence="8 12">4.1.3.38</ecNumber>
    </recommendedName>
</protein>
<comment type="function">
    <text evidence="10">Involved in the biosynthesis of p-aminobenzoate (PABA), a precursor of tetrahydrofolate. Converts 4-amino-4-deoxychorismate into 4-aminobenzoate (PABA) and pyruvate.</text>
</comment>
<dbReference type="InterPro" id="IPR036038">
    <property type="entry name" value="Aminotransferase-like"/>
</dbReference>
<dbReference type="GeneID" id="98336040"/>
<dbReference type="Gene3D" id="3.30.470.10">
    <property type="match status" value="1"/>
</dbReference>
<keyword evidence="6 13" id="KW-0456">Lyase</keyword>
<evidence type="ECO:0000256" key="7">
    <source>
        <dbReference type="ARBA" id="ARBA00035633"/>
    </source>
</evidence>
<dbReference type="RefSeq" id="WP_193521469.1">
    <property type="nucleotide sequence ID" value="NZ_CBCSDF010000008.1"/>
</dbReference>
<name>A0A8I2KJS9_9GAMM</name>
<dbReference type="InterPro" id="IPR001544">
    <property type="entry name" value="Aminotrans_IV"/>
</dbReference>
<keyword evidence="5" id="KW-0289">Folate biosynthesis</keyword>
<dbReference type="GO" id="GO:0030170">
    <property type="term" value="F:pyridoxal phosphate binding"/>
    <property type="evidence" value="ECO:0007669"/>
    <property type="project" value="InterPro"/>
</dbReference>
<evidence type="ECO:0000256" key="4">
    <source>
        <dbReference type="ARBA" id="ARBA00022898"/>
    </source>
</evidence>
<evidence type="ECO:0000256" key="10">
    <source>
        <dbReference type="ARBA" id="ARBA00054027"/>
    </source>
</evidence>
<dbReference type="PANTHER" id="PTHR42743:SF2">
    <property type="entry name" value="AMINODEOXYCHORISMATE LYASE"/>
    <property type="match status" value="1"/>
</dbReference>
<keyword evidence="16" id="KW-1185">Reference proteome</keyword>
<gene>
    <name evidence="13" type="primary">pabC</name>
    <name evidence="13" type="ORF">F9Y85_02750</name>
    <name evidence="14" type="ORF">R5H13_10810</name>
</gene>
<dbReference type="EC" id="4.1.3.38" evidence="8 12"/>
<evidence type="ECO:0000256" key="12">
    <source>
        <dbReference type="NCBIfam" id="TIGR03461"/>
    </source>
</evidence>
<dbReference type="EMBL" id="WEIA01000001">
    <property type="protein sequence ID" value="NLR20255.1"/>
    <property type="molecule type" value="Genomic_DNA"/>
</dbReference>
<dbReference type="InterPro" id="IPR043132">
    <property type="entry name" value="BCAT-like_C"/>
</dbReference>
<accession>A0A8I2KJS9</accession>
<proteinExistence type="inferred from homology"/>
<dbReference type="NCBIfam" id="TIGR03461">
    <property type="entry name" value="pabC_Proteo"/>
    <property type="match status" value="1"/>
</dbReference>
<evidence type="ECO:0000313" key="14">
    <source>
        <dbReference type="EMBL" id="WOX27164.1"/>
    </source>
</evidence>
<comment type="cofactor">
    <cofactor evidence="1">
        <name>pyridoxal 5'-phosphate</name>
        <dbReference type="ChEBI" id="CHEBI:597326"/>
    </cofactor>
</comment>
<dbReference type="Pfam" id="PF01063">
    <property type="entry name" value="Aminotran_4"/>
    <property type="match status" value="1"/>
</dbReference>
<evidence type="ECO:0000256" key="8">
    <source>
        <dbReference type="ARBA" id="ARBA00035676"/>
    </source>
</evidence>
<dbReference type="GO" id="GO:0046656">
    <property type="term" value="P:folic acid biosynthetic process"/>
    <property type="evidence" value="ECO:0007669"/>
    <property type="project" value="UniProtKB-KW"/>
</dbReference>
<dbReference type="GO" id="GO:0008696">
    <property type="term" value="F:4-amino-4-deoxychorismate lyase activity"/>
    <property type="evidence" value="ECO:0007669"/>
    <property type="project" value="UniProtKB-UniRule"/>
</dbReference>
<organism evidence="13 15">
    <name type="scientific">Pseudoalteromonas maricaloris</name>
    <dbReference type="NCBI Taxonomy" id="184924"/>
    <lineage>
        <taxon>Bacteria</taxon>
        <taxon>Pseudomonadati</taxon>
        <taxon>Pseudomonadota</taxon>
        <taxon>Gammaproteobacteria</taxon>
        <taxon>Alteromonadales</taxon>
        <taxon>Pseudoalteromonadaceae</taxon>
        <taxon>Pseudoalteromonas</taxon>
    </lineage>
</organism>
<evidence type="ECO:0000313" key="16">
    <source>
        <dbReference type="Proteomes" id="UP001304419"/>
    </source>
</evidence>
<dbReference type="Proteomes" id="UP001304419">
    <property type="component" value="Chromosome 1"/>
</dbReference>